<dbReference type="RefSeq" id="WP_277833448.1">
    <property type="nucleotide sequence ID" value="NZ_JAAIVF010000004.1"/>
</dbReference>
<feature type="domain" description="Mycothiol-dependent maleylpyruvate isomerase metal-binding" evidence="1">
    <location>
        <begin position="12"/>
        <end position="131"/>
    </location>
</feature>
<sequence length="200" mass="21346">MSGAAEAIDLLERAVRQSAQVIGAIGVDAHHLPTPCPEWDVQALVRHVIGQDLRNFAAAACGGTPDWLAPPRALGPDWVAQFDAGAAEVLANWRAADLDREVVMPSGAAASLGSRVDQQIAELTVHSWDLARATGQRAELDPALAERSLAWARPMLRPQFRGPDMAFGDEVPVPETAPVYDRLAGWFGRDPQWAGESAGG</sequence>
<dbReference type="InterPro" id="IPR034660">
    <property type="entry name" value="DinB/YfiT-like"/>
</dbReference>
<keyword evidence="3" id="KW-1185">Reference proteome</keyword>
<organism evidence="2 3">
    <name type="scientific">Speluncibacter jeojiensis</name>
    <dbReference type="NCBI Taxonomy" id="2710754"/>
    <lineage>
        <taxon>Bacteria</taxon>
        <taxon>Bacillati</taxon>
        <taxon>Actinomycetota</taxon>
        <taxon>Actinomycetes</taxon>
        <taxon>Mycobacteriales</taxon>
        <taxon>Speluncibacteraceae</taxon>
        <taxon>Speluncibacter</taxon>
    </lineage>
</organism>
<evidence type="ECO:0000259" key="1">
    <source>
        <dbReference type="Pfam" id="PF11716"/>
    </source>
</evidence>
<proteinExistence type="predicted"/>
<dbReference type="InterPro" id="IPR024344">
    <property type="entry name" value="MDMPI_metal-binding"/>
</dbReference>
<dbReference type="Proteomes" id="UP001152755">
    <property type="component" value="Unassembled WGS sequence"/>
</dbReference>
<dbReference type="GO" id="GO:0046872">
    <property type="term" value="F:metal ion binding"/>
    <property type="evidence" value="ECO:0007669"/>
    <property type="project" value="InterPro"/>
</dbReference>
<dbReference type="AlphaFoldDB" id="A0A9X4M260"/>
<evidence type="ECO:0000313" key="3">
    <source>
        <dbReference type="Proteomes" id="UP001152755"/>
    </source>
</evidence>
<accession>A0A9X4M260</accession>
<reference evidence="2" key="1">
    <citation type="submission" date="2022-08" db="EMBL/GenBank/DDBJ databases">
        <title>Genome analysis of Corynebacteriales strain.</title>
        <authorList>
            <person name="Lee S.D."/>
        </authorList>
    </citation>
    <scope>NUCLEOTIDE SEQUENCE</scope>
    <source>
        <strain evidence="2">D3-21</strain>
    </source>
</reference>
<dbReference type="NCBIfam" id="TIGR03086">
    <property type="entry name" value="TIGR03086 family metal-binding protein"/>
    <property type="match status" value="1"/>
</dbReference>
<dbReference type="NCBIfam" id="TIGR03083">
    <property type="entry name" value="maleylpyruvate isomerase family mycothiol-dependent enzyme"/>
    <property type="match status" value="1"/>
</dbReference>
<dbReference type="EMBL" id="JANRHA010000015">
    <property type="protein sequence ID" value="MDG3016648.1"/>
    <property type="molecule type" value="Genomic_DNA"/>
</dbReference>
<comment type="caution">
    <text evidence="2">The sequence shown here is derived from an EMBL/GenBank/DDBJ whole genome shotgun (WGS) entry which is preliminary data.</text>
</comment>
<dbReference type="Gene3D" id="1.20.120.450">
    <property type="entry name" value="dinb family like domain"/>
    <property type="match status" value="1"/>
</dbReference>
<dbReference type="InterPro" id="IPR017517">
    <property type="entry name" value="Maleyloyr_isom"/>
</dbReference>
<gene>
    <name evidence="2" type="ORF">NVS88_19025</name>
</gene>
<protein>
    <submittedName>
        <fullName evidence="2">TIGR03086 family metal-binding protein</fullName>
    </submittedName>
</protein>
<dbReference type="Pfam" id="PF11716">
    <property type="entry name" value="MDMPI_N"/>
    <property type="match status" value="1"/>
</dbReference>
<evidence type="ECO:0000313" key="2">
    <source>
        <dbReference type="EMBL" id="MDG3016648.1"/>
    </source>
</evidence>
<name>A0A9X4M260_9ACTN</name>
<dbReference type="InterPro" id="IPR017520">
    <property type="entry name" value="CHP03086"/>
</dbReference>
<dbReference type="SUPFAM" id="SSF109854">
    <property type="entry name" value="DinB/YfiT-like putative metalloenzymes"/>
    <property type="match status" value="1"/>
</dbReference>